<dbReference type="SUPFAM" id="SSF52200">
    <property type="entry name" value="Toll/Interleukin receptor TIR domain"/>
    <property type="match status" value="1"/>
</dbReference>
<dbReference type="RefSeq" id="WP_109271449.1">
    <property type="nucleotide sequence ID" value="NZ_QFFF01000001.1"/>
</dbReference>
<evidence type="ECO:0000259" key="2">
    <source>
        <dbReference type="SMART" id="SM00382"/>
    </source>
</evidence>
<dbReference type="GO" id="GO:0007165">
    <property type="term" value="P:signal transduction"/>
    <property type="evidence" value="ECO:0007669"/>
    <property type="project" value="InterPro"/>
</dbReference>
<accession>A0A2U2J4S7</accession>
<dbReference type="InterPro" id="IPR027417">
    <property type="entry name" value="P-loop_NTPase"/>
</dbReference>
<dbReference type="EMBL" id="QFFF01000001">
    <property type="protein sequence ID" value="PWG03312.1"/>
    <property type="molecule type" value="Genomic_DNA"/>
</dbReference>
<keyword evidence="4" id="KW-1185">Reference proteome</keyword>
<reference evidence="3 4" key="1">
    <citation type="submission" date="2018-05" db="EMBL/GenBank/DDBJ databases">
        <title>Genome of Sphingosinicella humi QZX222.</title>
        <authorList>
            <person name="Qiao Z."/>
            <person name="Wang G."/>
        </authorList>
    </citation>
    <scope>NUCLEOTIDE SEQUENCE [LARGE SCALE GENOMIC DNA]</scope>
    <source>
        <strain evidence="3 4">QZX222</strain>
    </source>
</reference>
<evidence type="ECO:0000256" key="1">
    <source>
        <dbReference type="SAM" id="MobiDB-lite"/>
    </source>
</evidence>
<comment type="caution">
    <text evidence="3">The sequence shown here is derived from an EMBL/GenBank/DDBJ whole genome shotgun (WGS) entry which is preliminary data.</text>
</comment>
<dbReference type="Gene3D" id="3.40.50.300">
    <property type="entry name" value="P-loop containing nucleotide triphosphate hydrolases"/>
    <property type="match status" value="1"/>
</dbReference>
<feature type="domain" description="AAA+ ATPase" evidence="2">
    <location>
        <begin position="36"/>
        <end position="159"/>
    </location>
</feature>
<dbReference type="SMART" id="SM00382">
    <property type="entry name" value="AAA"/>
    <property type="match status" value="1"/>
</dbReference>
<evidence type="ECO:0000313" key="3">
    <source>
        <dbReference type="EMBL" id="PWG03312.1"/>
    </source>
</evidence>
<dbReference type="InterPro" id="IPR003959">
    <property type="entry name" value="ATPase_AAA_core"/>
</dbReference>
<feature type="region of interest" description="Disordered" evidence="1">
    <location>
        <begin position="494"/>
        <end position="514"/>
    </location>
</feature>
<dbReference type="InterPro" id="IPR000157">
    <property type="entry name" value="TIR_dom"/>
</dbReference>
<gene>
    <name evidence="3" type="ORF">DF286_10865</name>
</gene>
<dbReference type="Proteomes" id="UP000245916">
    <property type="component" value="Unassembled WGS sequence"/>
</dbReference>
<protein>
    <submittedName>
        <fullName evidence="3">ATPase</fullName>
    </submittedName>
</protein>
<dbReference type="GO" id="GO:0016887">
    <property type="term" value="F:ATP hydrolysis activity"/>
    <property type="evidence" value="ECO:0007669"/>
    <property type="project" value="InterPro"/>
</dbReference>
<dbReference type="CDD" id="cd00009">
    <property type="entry name" value="AAA"/>
    <property type="match status" value="1"/>
</dbReference>
<dbReference type="Pfam" id="PF00004">
    <property type="entry name" value="AAA"/>
    <property type="match status" value="1"/>
</dbReference>
<dbReference type="OrthoDB" id="2531964at2"/>
<dbReference type="SUPFAM" id="SSF52540">
    <property type="entry name" value="P-loop containing nucleoside triphosphate hydrolases"/>
    <property type="match status" value="1"/>
</dbReference>
<dbReference type="Gene3D" id="3.40.50.10140">
    <property type="entry name" value="Toll/interleukin-1 receptor homology (TIR) domain"/>
    <property type="match status" value="1"/>
</dbReference>
<name>A0A2U2J4S7_9SPHN</name>
<dbReference type="Pfam" id="PF13676">
    <property type="entry name" value="TIR_2"/>
    <property type="match status" value="1"/>
</dbReference>
<sequence>MPEPKVEEVFKRSGIPTFTFVEPREYDHLRVAIRTPGRGVVVEGPSGIGKTTAVLSVIEQIGLQGKAQKLSARRREDRDVISLIPEVKGAGLVVIDDFHRLEDGVKHAIADFMKDLADREDDSTKIVLIGINKAGNSLVHFAPDLNNRIDTIRFEVNSNEKVCELIAKGEQALNVRIAAKEEIAADAAGSFHLAQLLCHDICLLAGVTERSDAGSEISNSLEAVKGRVLDELARTFSNRAMKFARGRRFRRVGRAPYLLLLKWLSDSDEGALSIDQALMAHSESRGSVGQIVDKGWLSDFLREEEDLQELLHFDSYTRQLAIEDPKFIYFIRNILWSKFVKEAGFLTIEFRSRYDFAFSFAGEDRSIVEKLRDILQENEVEVFYDKDEQHRILASDVEDYLAPIYRSEARFVVAFLSNHYPKKIWTKFESQQFKERFGEGSIIPIWFSDATPGMFDESTRYGGLGLDVEGDFEEQANVIASVLLLKLAEERQAEEAAEKEAEEPAVDETAAVGK</sequence>
<organism evidence="3 4">
    <name type="scientific">Allosphingosinicella humi</name>
    <dbReference type="NCBI Taxonomy" id="2068657"/>
    <lineage>
        <taxon>Bacteria</taxon>
        <taxon>Pseudomonadati</taxon>
        <taxon>Pseudomonadota</taxon>
        <taxon>Alphaproteobacteria</taxon>
        <taxon>Sphingomonadales</taxon>
        <taxon>Sphingomonadaceae</taxon>
        <taxon>Allosphingosinicella</taxon>
    </lineage>
</organism>
<dbReference type="AlphaFoldDB" id="A0A2U2J4S7"/>
<proteinExistence type="predicted"/>
<evidence type="ECO:0000313" key="4">
    <source>
        <dbReference type="Proteomes" id="UP000245916"/>
    </source>
</evidence>
<dbReference type="InterPro" id="IPR035897">
    <property type="entry name" value="Toll_tir_struct_dom_sf"/>
</dbReference>
<dbReference type="InterPro" id="IPR003593">
    <property type="entry name" value="AAA+_ATPase"/>
</dbReference>
<dbReference type="GO" id="GO:0005524">
    <property type="term" value="F:ATP binding"/>
    <property type="evidence" value="ECO:0007669"/>
    <property type="project" value="InterPro"/>
</dbReference>